<evidence type="ECO:0000256" key="1">
    <source>
        <dbReference type="SAM" id="MobiDB-lite"/>
    </source>
</evidence>
<feature type="transmembrane region" description="Helical" evidence="2">
    <location>
        <begin position="227"/>
        <end position="247"/>
    </location>
</feature>
<feature type="transmembrane region" description="Helical" evidence="2">
    <location>
        <begin position="168"/>
        <end position="196"/>
    </location>
</feature>
<keyword evidence="2" id="KW-1133">Transmembrane helix</keyword>
<feature type="region of interest" description="Disordered" evidence="1">
    <location>
        <begin position="14"/>
        <end position="47"/>
    </location>
</feature>
<protein>
    <recommendedName>
        <fullName evidence="5">DUF4386 family protein</fullName>
    </recommendedName>
</protein>
<dbReference type="EMBL" id="AP023354">
    <property type="protein sequence ID" value="BCJ26519.1"/>
    <property type="molecule type" value="Genomic_DNA"/>
</dbReference>
<organism evidence="3 4">
    <name type="scientific">Actinocatenispora sera</name>
    <dbReference type="NCBI Taxonomy" id="390989"/>
    <lineage>
        <taxon>Bacteria</taxon>
        <taxon>Bacillati</taxon>
        <taxon>Actinomycetota</taxon>
        <taxon>Actinomycetes</taxon>
        <taxon>Micromonosporales</taxon>
        <taxon>Micromonosporaceae</taxon>
        <taxon>Actinocatenispora</taxon>
    </lineage>
</organism>
<name>A0A810KVZ6_9ACTN</name>
<evidence type="ECO:0000313" key="4">
    <source>
        <dbReference type="Proteomes" id="UP000680750"/>
    </source>
</evidence>
<keyword evidence="2" id="KW-0472">Membrane</keyword>
<accession>A0A810KVZ6</accession>
<feature type="transmembrane region" description="Helical" evidence="2">
    <location>
        <begin position="84"/>
        <end position="106"/>
    </location>
</feature>
<keyword evidence="4" id="KW-1185">Reference proteome</keyword>
<feature type="compositionally biased region" description="Low complexity" evidence="1">
    <location>
        <begin position="19"/>
        <end position="35"/>
    </location>
</feature>
<feature type="transmembrane region" description="Helical" evidence="2">
    <location>
        <begin position="203"/>
        <end position="221"/>
    </location>
</feature>
<proteinExistence type="predicted"/>
<evidence type="ECO:0000256" key="2">
    <source>
        <dbReference type="SAM" id="Phobius"/>
    </source>
</evidence>
<feature type="transmembrane region" description="Helical" evidence="2">
    <location>
        <begin position="127"/>
        <end position="148"/>
    </location>
</feature>
<reference evidence="3" key="1">
    <citation type="submission" date="2020-08" db="EMBL/GenBank/DDBJ databases">
        <title>Whole genome shotgun sequence of Actinocatenispora sera NBRC 101916.</title>
        <authorList>
            <person name="Komaki H."/>
            <person name="Tamura T."/>
        </authorList>
    </citation>
    <scope>NUCLEOTIDE SEQUENCE</scope>
    <source>
        <strain evidence="3">NBRC 101916</strain>
    </source>
</reference>
<dbReference type="KEGG" id="aser:Asera_06270"/>
<sequence>MFFGVVTDIGDDPGVPTLPGMTATPPIPATGTPSPDGSGTAPPGDGDAQPRQFALTVLVAAPAAWFFGWVVMRVRTTHGPGAAWTTAHSLWIVAFTMFAIGCVGLARLVGSRRLVGQGRATGPGHAVLVAATTVALVGAVLTGLQMVLDLIVGFAPTEAAMDDRYDALFAVPGVHLVCYTLAPIVFYVGLLALLVLGAVRRTAPVALVVLAGCGILAAGIGHGLPGMLRLVEGAGGLLILGALASIVRTRGGALPPA</sequence>
<dbReference type="Proteomes" id="UP000680750">
    <property type="component" value="Chromosome"/>
</dbReference>
<keyword evidence="2" id="KW-0812">Transmembrane</keyword>
<dbReference type="AlphaFoldDB" id="A0A810KVZ6"/>
<gene>
    <name evidence="3" type="ORF">Asera_06270</name>
</gene>
<feature type="transmembrane region" description="Helical" evidence="2">
    <location>
        <begin position="53"/>
        <end position="72"/>
    </location>
</feature>
<evidence type="ECO:0008006" key="5">
    <source>
        <dbReference type="Google" id="ProtNLM"/>
    </source>
</evidence>
<evidence type="ECO:0000313" key="3">
    <source>
        <dbReference type="EMBL" id="BCJ26519.1"/>
    </source>
</evidence>